<feature type="transmembrane region" description="Helical" evidence="1">
    <location>
        <begin position="77"/>
        <end position="96"/>
    </location>
</feature>
<feature type="transmembrane region" description="Helical" evidence="1">
    <location>
        <begin position="224"/>
        <end position="241"/>
    </location>
</feature>
<protein>
    <recommendedName>
        <fullName evidence="4">Glycosyltransferase RgtA/B/C/D-like domain-containing protein</fullName>
    </recommendedName>
</protein>
<dbReference type="EMBL" id="PFPO01000078">
    <property type="protein sequence ID" value="PIZ98564.1"/>
    <property type="molecule type" value="Genomic_DNA"/>
</dbReference>
<feature type="transmembrane region" description="Helical" evidence="1">
    <location>
        <begin position="183"/>
        <end position="212"/>
    </location>
</feature>
<evidence type="ECO:0000313" key="2">
    <source>
        <dbReference type="EMBL" id="PIZ98564.1"/>
    </source>
</evidence>
<dbReference type="AlphaFoldDB" id="A0A2M7VDM7"/>
<name>A0A2M7VDM7_9BACT</name>
<feature type="transmembrane region" description="Helical" evidence="1">
    <location>
        <begin position="20"/>
        <end position="39"/>
    </location>
</feature>
<proteinExistence type="predicted"/>
<feature type="transmembrane region" description="Helical" evidence="1">
    <location>
        <begin position="279"/>
        <end position="297"/>
    </location>
</feature>
<feature type="transmembrane region" description="Helical" evidence="1">
    <location>
        <begin position="135"/>
        <end position="153"/>
    </location>
</feature>
<organism evidence="2 3">
    <name type="scientific">Candidatus Komeilibacteria bacterium CG_4_10_14_0_2_um_filter_37_10</name>
    <dbReference type="NCBI Taxonomy" id="1974470"/>
    <lineage>
        <taxon>Bacteria</taxon>
        <taxon>Candidatus Komeiliibacteriota</taxon>
    </lineage>
</organism>
<evidence type="ECO:0000256" key="1">
    <source>
        <dbReference type="SAM" id="Phobius"/>
    </source>
</evidence>
<evidence type="ECO:0000313" key="3">
    <source>
        <dbReference type="Proteomes" id="UP000230405"/>
    </source>
</evidence>
<sequence>MLGAVKKFISQISNQNIDYWLLAIIWFLFTILTIYCLMLRYSQEQYVLLANSFWQGHLHFLDQWGPIYDSAAWHGHFYWPLGMLPAILMMPFTLIAKILGSPYYQACLHIPFLVIIGLIINDLLIKFDYQQKDRFYLIIAFIICSPLLGVALISDSWQFAQMTALLLSCWSLWEFYQHRRYWLIGILCATILLTRPTASLIIFFYILNIILIEKNNIITKLRQLLWPYIIGLMMMFGYNFWRFQNPWESGYSLQLQGTNSLLQLKQQGIFHWRNVGRNLFYLLFQLPLISLSPVTPYLPIYPYVYANPWGLSIFFTSPYLFTLFYHHYKKTIEKIIWLTIFIILIPIVFYYGVGWYQFGYRYALDFWPLLFLLFTQKYREKNNYLSDKIRIVIIISAIFNLYLFFTLYS</sequence>
<dbReference type="Proteomes" id="UP000230405">
    <property type="component" value="Unassembled WGS sequence"/>
</dbReference>
<keyword evidence="1" id="KW-1133">Transmembrane helix</keyword>
<feature type="transmembrane region" description="Helical" evidence="1">
    <location>
        <begin position="335"/>
        <end position="353"/>
    </location>
</feature>
<evidence type="ECO:0008006" key="4">
    <source>
        <dbReference type="Google" id="ProtNLM"/>
    </source>
</evidence>
<gene>
    <name evidence="2" type="ORF">COX77_04165</name>
</gene>
<comment type="caution">
    <text evidence="2">The sequence shown here is derived from an EMBL/GenBank/DDBJ whole genome shotgun (WGS) entry which is preliminary data.</text>
</comment>
<keyword evidence="1" id="KW-0472">Membrane</keyword>
<feature type="transmembrane region" description="Helical" evidence="1">
    <location>
        <begin position="389"/>
        <end position="408"/>
    </location>
</feature>
<accession>A0A2M7VDM7</accession>
<keyword evidence="1" id="KW-0812">Transmembrane</keyword>
<feature type="transmembrane region" description="Helical" evidence="1">
    <location>
        <begin position="309"/>
        <end position="328"/>
    </location>
</feature>
<reference evidence="3" key="1">
    <citation type="submission" date="2017-09" db="EMBL/GenBank/DDBJ databases">
        <title>Depth-based differentiation of microbial function through sediment-hosted aquifers and enrichment of novel symbionts in the deep terrestrial subsurface.</title>
        <authorList>
            <person name="Probst A.J."/>
            <person name="Ladd B."/>
            <person name="Jarett J.K."/>
            <person name="Geller-Mcgrath D.E."/>
            <person name="Sieber C.M.K."/>
            <person name="Emerson J.B."/>
            <person name="Anantharaman K."/>
            <person name="Thomas B.C."/>
            <person name="Malmstrom R."/>
            <person name="Stieglmeier M."/>
            <person name="Klingl A."/>
            <person name="Woyke T."/>
            <person name="Ryan C.M."/>
            <person name="Banfield J.F."/>
        </authorList>
    </citation>
    <scope>NUCLEOTIDE SEQUENCE [LARGE SCALE GENOMIC DNA]</scope>
</reference>
<feature type="transmembrane region" description="Helical" evidence="1">
    <location>
        <begin position="102"/>
        <end position="123"/>
    </location>
</feature>